<keyword evidence="1" id="KW-0732">Signal</keyword>
<feature type="signal peptide" evidence="1">
    <location>
        <begin position="1"/>
        <end position="15"/>
    </location>
</feature>
<evidence type="ECO:0000313" key="2">
    <source>
        <dbReference type="EMBL" id="JAE32729.1"/>
    </source>
</evidence>
<dbReference type="EMBL" id="GBRH01165167">
    <property type="protein sequence ID" value="JAE32729.1"/>
    <property type="molecule type" value="Transcribed_RNA"/>
</dbReference>
<evidence type="ECO:0000256" key="1">
    <source>
        <dbReference type="SAM" id="SignalP"/>
    </source>
</evidence>
<name>A0A0A9HA90_ARUDO</name>
<accession>A0A0A9HA90</accession>
<protein>
    <submittedName>
        <fullName evidence="2">Uncharacterized protein</fullName>
    </submittedName>
</protein>
<organism evidence="2">
    <name type="scientific">Arundo donax</name>
    <name type="common">Giant reed</name>
    <name type="synonym">Donax arundinaceus</name>
    <dbReference type="NCBI Taxonomy" id="35708"/>
    <lineage>
        <taxon>Eukaryota</taxon>
        <taxon>Viridiplantae</taxon>
        <taxon>Streptophyta</taxon>
        <taxon>Embryophyta</taxon>
        <taxon>Tracheophyta</taxon>
        <taxon>Spermatophyta</taxon>
        <taxon>Magnoliopsida</taxon>
        <taxon>Liliopsida</taxon>
        <taxon>Poales</taxon>
        <taxon>Poaceae</taxon>
        <taxon>PACMAD clade</taxon>
        <taxon>Arundinoideae</taxon>
        <taxon>Arundineae</taxon>
        <taxon>Arundo</taxon>
    </lineage>
</organism>
<reference evidence="2" key="1">
    <citation type="submission" date="2014-09" db="EMBL/GenBank/DDBJ databases">
        <authorList>
            <person name="Magalhaes I.L.F."/>
            <person name="Oliveira U."/>
            <person name="Santos F.R."/>
            <person name="Vidigal T.H.D.A."/>
            <person name="Brescovit A.D."/>
            <person name="Santos A.J."/>
        </authorList>
    </citation>
    <scope>NUCLEOTIDE SEQUENCE</scope>
    <source>
        <tissue evidence="2">Shoot tissue taken approximately 20 cm above the soil surface</tissue>
    </source>
</reference>
<reference evidence="2" key="2">
    <citation type="journal article" date="2015" name="Data Brief">
        <title>Shoot transcriptome of the giant reed, Arundo donax.</title>
        <authorList>
            <person name="Barrero R.A."/>
            <person name="Guerrero F.D."/>
            <person name="Moolhuijzen P."/>
            <person name="Goolsby J.A."/>
            <person name="Tidwell J."/>
            <person name="Bellgard S.E."/>
            <person name="Bellgard M.I."/>
        </authorList>
    </citation>
    <scope>NUCLEOTIDE SEQUENCE</scope>
    <source>
        <tissue evidence="2">Shoot tissue taken approximately 20 cm above the soil surface</tissue>
    </source>
</reference>
<dbReference type="AlphaFoldDB" id="A0A0A9HA90"/>
<feature type="chain" id="PRO_5013085126" evidence="1">
    <location>
        <begin position="16"/>
        <end position="50"/>
    </location>
</feature>
<proteinExistence type="predicted"/>
<sequence>MILPSIYFFILLCWSHLPSPEKAVLTKLVYKSMSQVTQIMVIETHSGMPA</sequence>